<dbReference type="Proteomes" id="UP000748308">
    <property type="component" value="Unassembled WGS sequence"/>
</dbReference>
<evidence type="ECO:0000256" key="17">
    <source>
        <dbReference type="RuleBase" id="RU003825"/>
    </source>
</evidence>
<evidence type="ECO:0000256" key="10">
    <source>
        <dbReference type="ARBA" id="ARBA00022777"/>
    </source>
</evidence>
<evidence type="ECO:0000256" key="15">
    <source>
        <dbReference type="ARBA" id="ARBA00048909"/>
    </source>
</evidence>
<dbReference type="EMBL" id="VGIY01000004">
    <property type="protein sequence ID" value="MBM3316292.1"/>
    <property type="molecule type" value="Genomic_DNA"/>
</dbReference>
<feature type="domain" description="Phosphoribulokinase/uridine kinase" evidence="18">
    <location>
        <begin position="14"/>
        <end position="199"/>
    </location>
</feature>
<evidence type="ECO:0000256" key="9">
    <source>
        <dbReference type="ARBA" id="ARBA00022741"/>
    </source>
</evidence>
<dbReference type="Pfam" id="PF00485">
    <property type="entry name" value="PRK"/>
    <property type="match status" value="1"/>
</dbReference>
<keyword evidence="8 16" id="KW-0808">Transferase</keyword>
<dbReference type="GO" id="GO:0044211">
    <property type="term" value="P:CTP salvage"/>
    <property type="evidence" value="ECO:0007669"/>
    <property type="project" value="UniProtKB-UniRule"/>
</dbReference>
<dbReference type="HAMAP" id="MF_00551">
    <property type="entry name" value="Uridine_kinase"/>
    <property type="match status" value="1"/>
</dbReference>
<dbReference type="CDD" id="cd02023">
    <property type="entry name" value="UMPK"/>
    <property type="match status" value="1"/>
</dbReference>
<dbReference type="InterPro" id="IPR027417">
    <property type="entry name" value="P-loop_NTPase"/>
</dbReference>
<name>A0A938BPQ8_UNCEI</name>
<dbReference type="GO" id="GO:0004849">
    <property type="term" value="F:uridine kinase activity"/>
    <property type="evidence" value="ECO:0007669"/>
    <property type="project" value="UniProtKB-UniRule"/>
</dbReference>
<dbReference type="PANTHER" id="PTHR10285">
    <property type="entry name" value="URIDINE KINASE"/>
    <property type="match status" value="1"/>
</dbReference>
<evidence type="ECO:0000256" key="4">
    <source>
        <dbReference type="ARBA" id="ARBA00005408"/>
    </source>
</evidence>
<dbReference type="SUPFAM" id="SSF52540">
    <property type="entry name" value="P-loop containing nucleoside triphosphate hydrolases"/>
    <property type="match status" value="1"/>
</dbReference>
<evidence type="ECO:0000256" key="1">
    <source>
        <dbReference type="ARBA" id="ARBA00004496"/>
    </source>
</evidence>
<evidence type="ECO:0000256" key="2">
    <source>
        <dbReference type="ARBA" id="ARBA00004690"/>
    </source>
</evidence>
<dbReference type="NCBIfam" id="NF004018">
    <property type="entry name" value="PRK05480.1"/>
    <property type="match status" value="1"/>
</dbReference>
<comment type="caution">
    <text evidence="19">The sequence shown here is derived from an EMBL/GenBank/DDBJ whole genome shotgun (WGS) entry which is preliminary data.</text>
</comment>
<dbReference type="Gene3D" id="3.40.50.300">
    <property type="entry name" value="P-loop containing nucleotide triphosphate hydrolases"/>
    <property type="match status" value="1"/>
</dbReference>
<evidence type="ECO:0000256" key="5">
    <source>
        <dbReference type="ARBA" id="ARBA00012137"/>
    </source>
</evidence>
<dbReference type="InterPro" id="IPR000764">
    <property type="entry name" value="Uridine_kinase-like"/>
</dbReference>
<dbReference type="GO" id="GO:0044206">
    <property type="term" value="P:UMP salvage"/>
    <property type="evidence" value="ECO:0007669"/>
    <property type="project" value="UniProtKB-UniRule"/>
</dbReference>
<feature type="binding site" evidence="16">
    <location>
        <begin position="19"/>
        <end position="26"/>
    </location>
    <ligand>
        <name>ATP</name>
        <dbReference type="ChEBI" id="CHEBI:30616"/>
    </ligand>
</feature>
<dbReference type="PRINTS" id="PR00988">
    <property type="entry name" value="URIDINKINASE"/>
</dbReference>
<comment type="catalytic activity">
    <reaction evidence="15 16 17">
        <text>uridine + ATP = UMP + ADP + H(+)</text>
        <dbReference type="Rhea" id="RHEA:16825"/>
        <dbReference type="ChEBI" id="CHEBI:15378"/>
        <dbReference type="ChEBI" id="CHEBI:16704"/>
        <dbReference type="ChEBI" id="CHEBI:30616"/>
        <dbReference type="ChEBI" id="CHEBI:57865"/>
        <dbReference type="ChEBI" id="CHEBI:456216"/>
        <dbReference type="EC" id="2.7.1.48"/>
    </reaction>
</comment>
<evidence type="ECO:0000313" key="20">
    <source>
        <dbReference type="Proteomes" id="UP000748308"/>
    </source>
</evidence>
<evidence type="ECO:0000256" key="16">
    <source>
        <dbReference type="HAMAP-Rule" id="MF_00551"/>
    </source>
</evidence>
<comment type="similarity">
    <text evidence="4 16 17">Belongs to the uridine kinase family.</text>
</comment>
<keyword evidence="7 16" id="KW-0963">Cytoplasm</keyword>
<comment type="subcellular location">
    <subcellularLocation>
        <location evidence="1 16 17">Cytoplasm</location>
    </subcellularLocation>
</comment>
<evidence type="ECO:0000256" key="12">
    <source>
        <dbReference type="ARBA" id="ARBA00030641"/>
    </source>
</evidence>
<sequence>MTRRERPGEQRRVLIGVAGGSASGKTMVAERVTEQLGSRRIAIIKQDSYYRDISQLPFEERQRQNFDHPDAIDRELLAEQLRVLLQGGAIRMPVYDFKRHLRLTRTIPVSGCRIIIVEGILILDDPVLRALMDIKVYIDTDSDVRLLRRIQRDVTERRRTLESVIEQYQDTVRPMHLQFVEPSKRFADVIIPEGGHNEVAIDLLVTKVRAILASSAEGGA</sequence>
<evidence type="ECO:0000313" key="19">
    <source>
        <dbReference type="EMBL" id="MBM3316292.1"/>
    </source>
</evidence>
<evidence type="ECO:0000256" key="14">
    <source>
        <dbReference type="ARBA" id="ARBA00047436"/>
    </source>
</evidence>
<keyword evidence="9 16" id="KW-0547">Nucleotide-binding</keyword>
<dbReference type="InterPro" id="IPR006083">
    <property type="entry name" value="PRK/URK"/>
</dbReference>
<dbReference type="GO" id="GO:0005737">
    <property type="term" value="C:cytoplasm"/>
    <property type="evidence" value="ECO:0007669"/>
    <property type="project" value="UniProtKB-SubCell"/>
</dbReference>
<comment type="pathway">
    <text evidence="3 16 17">Pyrimidine metabolism; CTP biosynthesis via salvage pathway; CTP from cytidine: step 1/3.</text>
</comment>
<gene>
    <name evidence="16 19" type="primary">udk</name>
    <name evidence="19" type="ORF">FJY75_00425</name>
</gene>
<evidence type="ECO:0000256" key="6">
    <source>
        <dbReference type="ARBA" id="ARBA00021478"/>
    </source>
</evidence>
<dbReference type="EC" id="2.7.1.48" evidence="5 16"/>
<proteinExistence type="inferred from homology"/>
<evidence type="ECO:0000256" key="8">
    <source>
        <dbReference type="ARBA" id="ARBA00022679"/>
    </source>
</evidence>
<comment type="pathway">
    <text evidence="2 16 17">Pyrimidine metabolism; UMP biosynthesis via salvage pathway; UMP from uridine: step 1/1.</text>
</comment>
<comment type="catalytic activity">
    <reaction evidence="14 17">
        <text>cytidine + ATP = CMP + ADP + H(+)</text>
        <dbReference type="Rhea" id="RHEA:24674"/>
        <dbReference type="ChEBI" id="CHEBI:15378"/>
        <dbReference type="ChEBI" id="CHEBI:17562"/>
        <dbReference type="ChEBI" id="CHEBI:30616"/>
        <dbReference type="ChEBI" id="CHEBI:60377"/>
        <dbReference type="ChEBI" id="CHEBI:456216"/>
        <dbReference type="EC" id="2.7.1.48"/>
    </reaction>
</comment>
<dbReference type="NCBIfam" id="TIGR00235">
    <property type="entry name" value="udk"/>
    <property type="match status" value="1"/>
</dbReference>
<evidence type="ECO:0000259" key="18">
    <source>
        <dbReference type="Pfam" id="PF00485"/>
    </source>
</evidence>
<keyword evidence="10 16" id="KW-0418">Kinase</keyword>
<keyword evidence="11 16" id="KW-0067">ATP-binding</keyword>
<protein>
    <recommendedName>
        <fullName evidence="6 16">Uridine kinase</fullName>
        <ecNumber evidence="5 16">2.7.1.48</ecNumber>
    </recommendedName>
    <alternativeName>
        <fullName evidence="12 16">Cytidine monophosphokinase</fullName>
    </alternativeName>
    <alternativeName>
        <fullName evidence="13 16">Uridine monophosphokinase</fullName>
    </alternativeName>
</protein>
<accession>A0A938BPQ8</accession>
<evidence type="ECO:0000256" key="11">
    <source>
        <dbReference type="ARBA" id="ARBA00022840"/>
    </source>
</evidence>
<organism evidence="19 20">
    <name type="scientific">Eiseniibacteriota bacterium</name>
    <dbReference type="NCBI Taxonomy" id="2212470"/>
    <lineage>
        <taxon>Bacteria</taxon>
        <taxon>Candidatus Eiseniibacteriota</taxon>
    </lineage>
</organism>
<dbReference type="AlphaFoldDB" id="A0A938BPQ8"/>
<dbReference type="InterPro" id="IPR026008">
    <property type="entry name" value="Uridine_kinase"/>
</dbReference>
<dbReference type="GO" id="GO:0005524">
    <property type="term" value="F:ATP binding"/>
    <property type="evidence" value="ECO:0007669"/>
    <property type="project" value="UniProtKB-UniRule"/>
</dbReference>
<evidence type="ECO:0000256" key="3">
    <source>
        <dbReference type="ARBA" id="ARBA00004784"/>
    </source>
</evidence>
<reference evidence="19" key="1">
    <citation type="submission" date="2019-03" db="EMBL/GenBank/DDBJ databases">
        <title>Lake Tanganyika Metagenome-Assembled Genomes (MAGs).</title>
        <authorList>
            <person name="Tran P."/>
        </authorList>
    </citation>
    <scope>NUCLEOTIDE SEQUENCE</scope>
    <source>
        <strain evidence="19">M_DeepCast_400m_m2_100</strain>
    </source>
</reference>
<evidence type="ECO:0000256" key="7">
    <source>
        <dbReference type="ARBA" id="ARBA00022490"/>
    </source>
</evidence>
<evidence type="ECO:0000256" key="13">
    <source>
        <dbReference type="ARBA" id="ARBA00031452"/>
    </source>
</evidence>